<feature type="chain" id="PRO_5024458918" description="Lipoprotein" evidence="1">
    <location>
        <begin position="19"/>
        <end position="104"/>
    </location>
</feature>
<reference evidence="2 3" key="1">
    <citation type="submission" date="2019-09" db="EMBL/GenBank/DDBJ databases">
        <title>Draft genome sequence of various Type strains from the CCUG.</title>
        <authorList>
            <person name="Pineiro-Iglesias B."/>
            <person name="Tunovic T."/>
            <person name="Unosson C."/>
            <person name="Inganas E."/>
            <person name="Ohlen M."/>
            <person name="Cardew S."/>
            <person name="Jensie-Markopoulos S."/>
            <person name="Salva-Serra F."/>
            <person name="Jaen-Luchoro D."/>
            <person name="Karlsson R."/>
            <person name="Svensson-Stadler L."/>
            <person name="Chun J."/>
            <person name="Moore E."/>
        </authorList>
    </citation>
    <scope>NUCLEOTIDE SEQUENCE [LARGE SCALE GENOMIC DNA]</scope>
    <source>
        <strain evidence="2 3">CCUG 53682T</strain>
    </source>
</reference>
<dbReference type="OrthoDB" id="7206526at2"/>
<accession>A0A5M9R5U4</accession>
<keyword evidence="1" id="KW-0732">Signal</keyword>
<dbReference type="PROSITE" id="PS51257">
    <property type="entry name" value="PROKAR_LIPOPROTEIN"/>
    <property type="match status" value="1"/>
</dbReference>
<evidence type="ECO:0000313" key="2">
    <source>
        <dbReference type="EMBL" id="KAA8715522.1"/>
    </source>
</evidence>
<evidence type="ECO:0000313" key="3">
    <source>
        <dbReference type="Proteomes" id="UP000322181"/>
    </source>
</evidence>
<dbReference type="Proteomes" id="UP000322181">
    <property type="component" value="Unassembled WGS sequence"/>
</dbReference>
<organism evidence="2 3">
    <name type="scientific">Morganella psychrotolerans</name>
    <dbReference type="NCBI Taxonomy" id="368603"/>
    <lineage>
        <taxon>Bacteria</taxon>
        <taxon>Pseudomonadati</taxon>
        <taxon>Pseudomonadota</taxon>
        <taxon>Gammaproteobacteria</taxon>
        <taxon>Enterobacterales</taxon>
        <taxon>Morganellaceae</taxon>
        <taxon>Morganella</taxon>
    </lineage>
</organism>
<dbReference type="EMBL" id="VXKB01000002">
    <property type="protein sequence ID" value="KAA8715522.1"/>
    <property type="molecule type" value="Genomic_DNA"/>
</dbReference>
<comment type="caution">
    <text evidence="2">The sequence shown here is derived from an EMBL/GenBank/DDBJ whole genome shotgun (WGS) entry which is preliminary data.</text>
</comment>
<dbReference type="RefSeq" id="WP_067366667.1">
    <property type="nucleotide sequence ID" value="NZ_BAAAFS010000002.1"/>
</dbReference>
<name>A0A5M9R5U4_9GAMM</name>
<gene>
    <name evidence="2" type="ORF">F4V73_11180</name>
</gene>
<dbReference type="AlphaFoldDB" id="A0A5M9R5U4"/>
<proteinExistence type="predicted"/>
<feature type="signal peptide" evidence="1">
    <location>
        <begin position="1"/>
        <end position="18"/>
    </location>
</feature>
<protein>
    <recommendedName>
        <fullName evidence="4">Lipoprotein</fullName>
    </recommendedName>
</protein>
<evidence type="ECO:0000256" key="1">
    <source>
        <dbReference type="SAM" id="SignalP"/>
    </source>
</evidence>
<sequence>MKKLVVIIPLALLLSACATKQYPQTPAVTKEESALLHCDSLKLEIAKARSIQEDIEKTGEFNGKTVLGFLGDFGIGNGIAKGEAREKVSARLGQLMRQQENNCR</sequence>
<evidence type="ECO:0008006" key="4">
    <source>
        <dbReference type="Google" id="ProtNLM"/>
    </source>
</evidence>